<name>D5BYX4_NITHN</name>
<reference evidence="2" key="1">
    <citation type="submission" date="2010-04" db="EMBL/GenBank/DDBJ databases">
        <title>Complete genome sequence of Nitrosococcus halophilus Nc4, a salt-adapted, aerobic obligate ammonia-oxidizing sulfur purple bacterium.</title>
        <authorList>
            <consortium name="US DOE Joint Genome Institute"/>
            <person name="Campbell M.A."/>
            <person name="Malfatti S.A."/>
            <person name="Chain P.S.G."/>
            <person name="Heidelberg J.F."/>
            <person name="Ward B.B."/>
            <person name="Klotz M.G."/>
        </authorList>
    </citation>
    <scope>NUCLEOTIDE SEQUENCE [LARGE SCALE GENOMIC DNA]</scope>
    <source>
        <strain evidence="2">Nc4</strain>
    </source>
</reference>
<evidence type="ECO:0000313" key="1">
    <source>
        <dbReference type="EMBL" id="ADE14187.1"/>
    </source>
</evidence>
<gene>
    <name evidence="1" type="ordered locus">Nhal_1014</name>
</gene>
<dbReference type="Proteomes" id="UP000001844">
    <property type="component" value="Chromosome"/>
</dbReference>
<accession>D5BYX4</accession>
<dbReference type="HOGENOM" id="CLU_025117_0_0_6"/>
<proteinExistence type="predicted"/>
<protein>
    <submittedName>
        <fullName evidence="1">Uncharacterized protein</fullName>
    </submittedName>
</protein>
<evidence type="ECO:0000313" key="2">
    <source>
        <dbReference type="Proteomes" id="UP000001844"/>
    </source>
</evidence>
<dbReference type="EMBL" id="CP001798">
    <property type="protein sequence ID" value="ADE14187.1"/>
    <property type="molecule type" value="Genomic_DNA"/>
</dbReference>
<dbReference type="STRING" id="472759.Nhal_1014"/>
<dbReference type="SUPFAM" id="SSF69279">
    <property type="entry name" value="Phage tail proteins"/>
    <property type="match status" value="1"/>
</dbReference>
<organism evidence="1 2">
    <name type="scientific">Nitrosococcus halophilus (strain Nc4)</name>
    <dbReference type="NCBI Taxonomy" id="472759"/>
    <lineage>
        <taxon>Bacteria</taxon>
        <taxon>Pseudomonadati</taxon>
        <taxon>Pseudomonadota</taxon>
        <taxon>Gammaproteobacteria</taxon>
        <taxon>Chromatiales</taxon>
        <taxon>Chromatiaceae</taxon>
        <taxon>Nitrosococcus</taxon>
    </lineage>
</organism>
<dbReference type="OrthoDB" id="8609885at2"/>
<sequence length="658" mass="72054">MPADLKLLDRSPGDLRLARDRTGADLWLQDRALGDLRLARPPDRTLALQGFLPPLQSQISAQVEGVHNAELHGKLPELQSQIAAIYAADGKLHGNLPALASNMEAVYDNAVWRGIESPACGVWQPGLGESPSTCTTFAQTEKLRTEACFPWRLGEKIRGETASAFGPLSPLPGSTCAVAEAGAPLMTGLCGTFADLTRQHLGRCAAYEPARSLLTVACLDWIDLLRTERPAKCNPYQEAVLLVQDWCGDYTDALRTRLDYCGIWETGRIQYGWGGLIIIPPPPPPPDPCRNVGQADLVLRQFRDTSTLILRECLHQPGSRTRYIPRLKVYFVSNDVHLIRVADSLELPTFAMSVAIDADNWGWEFSAELPADQLANVQPVAEPVEVEAQINTITWRFLVEQIRRTRSFGRSRINISGRSLAARLDAPYVGPVNRKNTIDLNATQILDDLLTENGVPIGWNINWQLSDWLVTAGAWAHAGTYLEGVKTVAEAAGAIIQADRTGQTLHLLHRYPVAPWDWSSAGPAYVVPESIVTTEGVEWLEKPPYNAVFVSGESLGILGHVTRSGTAGDIAAQMVVHPLVTAQAAARQRGLFILADTGKQQRLELSMPFDPATYGIGLMTPTMLIEYGPNPLRGMVRATRIEVRSGSVRQTISLETHT</sequence>
<dbReference type="RefSeq" id="WP_013032079.1">
    <property type="nucleotide sequence ID" value="NC_013960.1"/>
</dbReference>
<dbReference type="KEGG" id="nhl:Nhal_1014"/>
<dbReference type="AlphaFoldDB" id="D5BYX4"/>
<dbReference type="eggNOG" id="ENOG502Z7PU">
    <property type="taxonomic scope" value="Bacteria"/>
</dbReference>
<keyword evidence="2" id="KW-1185">Reference proteome</keyword>